<protein>
    <submittedName>
        <fullName evidence="2">Uncharacterized protein</fullName>
    </submittedName>
</protein>
<evidence type="ECO:0000256" key="1">
    <source>
        <dbReference type="SAM" id="MobiDB-lite"/>
    </source>
</evidence>
<dbReference type="EMBL" id="JAMYWD010000002">
    <property type="protein sequence ID" value="KAJ4977847.1"/>
    <property type="molecule type" value="Genomic_DNA"/>
</dbReference>
<accession>A0A9Q0QZV4</accession>
<dbReference type="AlphaFoldDB" id="A0A9Q0QZV4"/>
<name>A0A9Q0QZV4_9MAGN</name>
<reference evidence="2" key="1">
    <citation type="journal article" date="2023" name="Plant J.">
        <title>The genome of the king protea, Protea cynaroides.</title>
        <authorList>
            <person name="Chang J."/>
            <person name="Duong T.A."/>
            <person name="Schoeman C."/>
            <person name="Ma X."/>
            <person name="Roodt D."/>
            <person name="Barker N."/>
            <person name="Li Z."/>
            <person name="Van de Peer Y."/>
            <person name="Mizrachi E."/>
        </authorList>
    </citation>
    <scope>NUCLEOTIDE SEQUENCE</scope>
    <source>
        <tissue evidence="2">Young leaves</tissue>
    </source>
</reference>
<evidence type="ECO:0000313" key="2">
    <source>
        <dbReference type="EMBL" id="KAJ4977847.1"/>
    </source>
</evidence>
<keyword evidence="3" id="KW-1185">Reference proteome</keyword>
<feature type="region of interest" description="Disordered" evidence="1">
    <location>
        <begin position="1"/>
        <end position="68"/>
    </location>
</feature>
<proteinExistence type="predicted"/>
<sequence>MIDVTRPTSPTLADSSSSTSSDSSDSSSTSSSNASVYMEGLEEFGMEGGTQESPDDVIPDVVPTQSKGSVSSGIEVVLALPKSTRPVPVVPPRPEEGEYLSMGGNLSEIRWIPLMGDKCVIFIFLFPLHYPF</sequence>
<evidence type="ECO:0000313" key="3">
    <source>
        <dbReference type="Proteomes" id="UP001141806"/>
    </source>
</evidence>
<gene>
    <name evidence="2" type="ORF">NE237_008627</name>
</gene>
<feature type="compositionally biased region" description="Polar residues" evidence="1">
    <location>
        <begin position="1"/>
        <end position="13"/>
    </location>
</feature>
<feature type="compositionally biased region" description="Low complexity" evidence="1">
    <location>
        <begin position="14"/>
        <end position="32"/>
    </location>
</feature>
<organism evidence="2 3">
    <name type="scientific">Protea cynaroides</name>
    <dbReference type="NCBI Taxonomy" id="273540"/>
    <lineage>
        <taxon>Eukaryota</taxon>
        <taxon>Viridiplantae</taxon>
        <taxon>Streptophyta</taxon>
        <taxon>Embryophyta</taxon>
        <taxon>Tracheophyta</taxon>
        <taxon>Spermatophyta</taxon>
        <taxon>Magnoliopsida</taxon>
        <taxon>Proteales</taxon>
        <taxon>Proteaceae</taxon>
        <taxon>Protea</taxon>
    </lineage>
</organism>
<comment type="caution">
    <text evidence="2">The sequence shown here is derived from an EMBL/GenBank/DDBJ whole genome shotgun (WGS) entry which is preliminary data.</text>
</comment>
<dbReference type="Proteomes" id="UP001141806">
    <property type="component" value="Unassembled WGS sequence"/>
</dbReference>